<dbReference type="EMBL" id="BAAABM010000007">
    <property type="protein sequence ID" value="GAA0324487.1"/>
    <property type="molecule type" value="Genomic_DNA"/>
</dbReference>
<evidence type="ECO:0000256" key="4">
    <source>
        <dbReference type="ARBA" id="ARBA00005259"/>
    </source>
</evidence>
<dbReference type="Pfam" id="PF00383">
    <property type="entry name" value="dCMP_cyt_deam_1"/>
    <property type="match status" value="1"/>
</dbReference>
<evidence type="ECO:0000256" key="1">
    <source>
        <dbReference type="ARBA" id="ARBA00002151"/>
    </source>
</evidence>
<keyword evidence="14" id="KW-0378">Hydrolase</keyword>
<keyword evidence="7 14" id="KW-0479">Metal-binding</keyword>
<comment type="function">
    <text evidence="1 14">Converts 2,5-diamino-6-(ribosylamino)-4(3h)-pyrimidinone 5'-phosphate into 5-amino-6-(ribosylamino)-2,4(1h,3h)-pyrimidinedione 5'-phosphate.</text>
</comment>
<comment type="pathway">
    <text evidence="3 14">Cofactor biosynthesis; riboflavin biosynthesis; 5-amino-6-(D-ribitylamino)uracil from GTP: step 3/4.</text>
</comment>
<evidence type="ECO:0000256" key="3">
    <source>
        <dbReference type="ARBA" id="ARBA00004910"/>
    </source>
</evidence>
<dbReference type="SUPFAM" id="SSF53927">
    <property type="entry name" value="Cytidine deaminase-like"/>
    <property type="match status" value="1"/>
</dbReference>
<comment type="catalytic activity">
    <reaction evidence="13 14">
        <text>2,5-diamino-6-hydroxy-4-(5-phosphoribosylamino)-pyrimidine + H2O + H(+) = 5-amino-6-(5-phospho-D-ribosylamino)uracil + NH4(+)</text>
        <dbReference type="Rhea" id="RHEA:21868"/>
        <dbReference type="ChEBI" id="CHEBI:15377"/>
        <dbReference type="ChEBI" id="CHEBI:15378"/>
        <dbReference type="ChEBI" id="CHEBI:28938"/>
        <dbReference type="ChEBI" id="CHEBI:58453"/>
        <dbReference type="ChEBI" id="CHEBI:58614"/>
        <dbReference type="EC" id="3.5.4.26"/>
    </reaction>
</comment>
<evidence type="ECO:0000256" key="14">
    <source>
        <dbReference type="PIRNR" id="PIRNR006769"/>
    </source>
</evidence>
<dbReference type="Pfam" id="PF01872">
    <property type="entry name" value="RibD_C"/>
    <property type="match status" value="1"/>
</dbReference>
<evidence type="ECO:0000256" key="13">
    <source>
        <dbReference type="ARBA" id="ARBA00049886"/>
    </source>
</evidence>
<dbReference type="PROSITE" id="PS00903">
    <property type="entry name" value="CYT_DCMP_DEAMINASES_1"/>
    <property type="match status" value="1"/>
</dbReference>
<evidence type="ECO:0000256" key="12">
    <source>
        <dbReference type="ARBA" id="ARBA00049861"/>
    </source>
</evidence>
<dbReference type="PROSITE" id="PS51747">
    <property type="entry name" value="CYT_DCMP_DEAMINASES_2"/>
    <property type="match status" value="1"/>
</dbReference>
<evidence type="ECO:0000313" key="17">
    <source>
        <dbReference type="Proteomes" id="UP001501822"/>
    </source>
</evidence>
<organism evidence="16 17">
    <name type="scientific">Actinoallomurus spadix</name>
    <dbReference type="NCBI Taxonomy" id="79912"/>
    <lineage>
        <taxon>Bacteria</taxon>
        <taxon>Bacillati</taxon>
        <taxon>Actinomycetota</taxon>
        <taxon>Actinomycetes</taxon>
        <taxon>Streptosporangiales</taxon>
        <taxon>Thermomonosporaceae</taxon>
        <taxon>Actinoallomurus</taxon>
    </lineage>
</organism>
<dbReference type="Proteomes" id="UP001501822">
    <property type="component" value="Unassembled WGS sequence"/>
</dbReference>
<evidence type="ECO:0000256" key="9">
    <source>
        <dbReference type="ARBA" id="ARBA00022857"/>
    </source>
</evidence>
<evidence type="ECO:0000256" key="11">
    <source>
        <dbReference type="ARBA" id="ARBA00023268"/>
    </source>
</evidence>
<keyword evidence="9 14" id="KW-0521">NADP</keyword>
<evidence type="ECO:0000313" key="16">
    <source>
        <dbReference type="EMBL" id="GAA0324487.1"/>
    </source>
</evidence>
<evidence type="ECO:0000256" key="8">
    <source>
        <dbReference type="ARBA" id="ARBA00022833"/>
    </source>
</evidence>
<dbReference type="PIRSF" id="PIRSF006769">
    <property type="entry name" value="RibD"/>
    <property type="match status" value="1"/>
</dbReference>
<dbReference type="InterPro" id="IPR016192">
    <property type="entry name" value="APOBEC/CMP_deaminase_Zn-bd"/>
</dbReference>
<comment type="cofactor">
    <cofactor evidence="14">
        <name>Zn(2+)</name>
        <dbReference type="ChEBI" id="CHEBI:29105"/>
    </cofactor>
    <text evidence="14">Binds 1 zinc ion.</text>
</comment>
<dbReference type="Gene3D" id="3.40.140.10">
    <property type="entry name" value="Cytidine Deaminase, domain 2"/>
    <property type="match status" value="1"/>
</dbReference>
<comment type="similarity">
    <text evidence="5 14">In the C-terminal section; belongs to the HTP reductase family.</text>
</comment>
<comment type="caution">
    <text evidence="16">The sequence shown here is derived from an EMBL/GenBank/DDBJ whole genome shotgun (WGS) entry which is preliminary data.</text>
</comment>
<dbReference type="InterPro" id="IPR002125">
    <property type="entry name" value="CMP_dCMP_dom"/>
</dbReference>
<dbReference type="EC" id="1.1.1.193" evidence="14"/>
<dbReference type="Gene3D" id="3.40.430.10">
    <property type="entry name" value="Dihydrofolate Reductase, subunit A"/>
    <property type="match status" value="1"/>
</dbReference>
<comment type="catalytic activity">
    <reaction evidence="12 14">
        <text>5-amino-6-(5-phospho-D-ribitylamino)uracil + NADP(+) = 5-amino-6-(5-phospho-D-ribosylamino)uracil + NADPH + H(+)</text>
        <dbReference type="Rhea" id="RHEA:17845"/>
        <dbReference type="ChEBI" id="CHEBI:15378"/>
        <dbReference type="ChEBI" id="CHEBI:57783"/>
        <dbReference type="ChEBI" id="CHEBI:58349"/>
        <dbReference type="ChEBI" id="CHEBI:58421"/>
        <dbReference type="ChEBI" id="CHEBI:58453"/>
        <dbReference type="EC" id="1.1.1.193"/>
    </reaction>
</comment>
<evidence type="ECO:0000256" key="6">
    <source>
        <dbReference type="ARBA" id="ARBA00022619"/>
    </source>
</evidence>
<dbReference type="InterPro" id="IPR004794">
    <property type="entry name" value="Eubact_RibD"/>
</dbReference>
<protein>
    <recommendedName>
        <fullName evidence="14">Riboflavin biosynthesis protein RibD</fullName>
    </recommendedName>
    <domain>
        <recommendedName>
            <fullName evidence="14">Diaminohydroxyphosphoribosylaminopyrimidine deaminase</fullName>
            <shortName evidence="14">DRAP deaminase</shortName>
            <ecNumber evidence="14">3.5.4.26</ecNumber>
        </recommendedName>
        <alternativeName>
            <fullName evidence="14">Riboflavin-specific deaminase</fullName>
        </alternativeName>
    </domain>
    <domain>
        <recommendedName>
            <fullName evidence="14">5-amino-6-(5-phosphoribosylamino)uracil reductase</fullName>
            <ecNumber evidence="14">1.1.1.193</ecNumber>
        </recommendedName>
        <alternativeName>
            <fullName evidence="14">HTP reductase</fullName>
        </alternativeName>
    </domain>
</protein>
<keyword evidence="8 14" id="KW-0862">Zinc</keyword>
<evidence type="ECO:0000256" key="5">
    <source>
        <dbReference type="ARBA" id="ARBA00007417"/>
    </source>
</evidence>
<gene>
    <name evidence="16" type="primary">ribD</name>
    <name evidence="16" type="ORF">GCM10010151_12930</name>
</gene>
<comment type="similarity">
    <text evidence="4 14">In the N-terminal section; belongs to the cytidine and deoxycytidylate deaminase family.</text>
</comment>
<dbReference type="PANTHER" id="PTHR38011:SF7">
    <property type="entry name" value="2,5-DIAMINO-6-RIBOSYLAMINO-4(3H)-PYRIMIDINONE 5'-PHOSPHATE REDUCTASE"/>
    <property type="match status" value="1"/>
</dbReference>
<keyword evidence="6 14" id="KW-0686">Riboflavin biosynthesis</keyword>
<keyword evidence="11" id="KW-0511">Multifunctional enzyme</keyword>
<dbReference type="InterPro" id="IPR024072">
    <property type="entry name" value="DHFR-like_dom_sf"/>
</dbReference>
<dbReference type="NCBIfam" id="TIGR00326">
    <property type="entry name" value="eubact_ribD"/>
    <property type="match status" value="1"/>
</dbReference>
<comment type="pathway">
    <text evidence="2 14">Cofactor biosynthesis; riboflavin biosynthesis; 5-amino-6-(D-ribitylamino)uracil from GTP: step 2/4.</text>
</comment>
<evidence type="ECO:0000259" key="15">
    <source>
        <dbReference type="PROSITE" id="PS51747"/>
    </source>
</evidence>
<accession>A0ABP3FTS1</accession>
<dbReference type="InterPro" id="IPR016193">
    <property type="entry name" value="Cytidine_deaminase-like"/>
</dbReference>
<dbReference type="SUPFAM" id="SSF53597">
    <property type="entry name" value="Dihydrofolate reductase-like"/>
    <property type="match status" value="1"/>
</dbReference>
<keyword evidence="17" id="KW-1185">Reference proteome</keyword>
<keyword evidence="10 14" id="KW-0560">Oxidoreductase</keyword>
<dbReference type="PANTHER" id="PTHR38011">
    <property type="entry name" value="DIHYDROFOLATE REDUCTASE FAMILY PROTEIN (AFU_ORTHOLOGUE AFUA_8G06820)"/>
    <property type="match status" value="1"/>
</dbReference>
<dbReference type="InterPro" id="IPR011549">
    <property type="entry name" value="RibD_C"/>
</dbReference>
<evidence type="ECO:0000256" key="10">
    <source>
        <dbReference type="ARBA" id="ARBA00023002"/>
    </source>
</evidence>
<dbReference type="NCBIfam" id="TIGR00227">
    <property type="entry name" value="ribD_Cterm"/>
    <property type="match status" value="1"/>
</dbReference>
<evidence type="ECO:0000256" key="7">
    <source>
        <dbReference type="ARBA" id="ARBA00022723"/>
    </source>
</evidence>
<dbReference type="InterPro" id="IPR050765">
    <property type="entry name" value="Riboflavin_Biosynth_HTPR"/>
</dbReference>
<reference evidence="17" key="1">
    <citation type="journal article" date="2019" name="Int. J. Syst. Evol. Microbiol.">
        <title>The Global Catalogue of Microorganisms (GCM) 10K type strain sequencing project: providing services to taxonomists for standard genome sequencing and annotation.</title>
        <authorList>
            <consortium name="The Broad Institute Genomics Platform"/>
            <consortium name="The Broad Institute Genome Sequencing Center for Infectious Disease"/>
            <person name="Wu L."/>
            <person name="Ma J."/>
        </authorList>
    </citation>
    <scope>NUCLEOTIDE SEQUENCE [LARGE SCALE GENOMIC DNA]</scope>
    <source>
        <strain evidence="17">JCM 3146</strain>
    </source>
</reference>
<dbReference type="EC" id="3.5.4.26" evidence="14"/>
<sequence length="397" mass="41793">MASAALPRTRSLMREARVTVHPAQERAMRRALALAARARGETSPNPVVGCVVLDAAGQVAGEGYHAYAGGPHAEVVALREAAGRAEGGTLLVTLEPCDHQGRTGPCTEAIIEAGVRRVVYAVADPDPIAGGGARRLAEAGVEVEAGLLAAEAERVNAEWLTRTRLGRPHVTWKYAATLDGRSAAADGSSRWITGPEARHDVHELRARCDAIIAGSGTVLADDPRLTVRGVHRHDHRRTPRRPLRVIADTRARTPVTSRVLDDEAPTLIAVAEDADTTALEGRAAVVRLPYGDRGLDLTALLAELHDRQIVAVLLEGGPTLAGSFLAAGLVDRVVAYLAPRLLGAGPAALGDAGVATLAEAHHLQIDDVTRIGDDLRVTAVRPAVETPTRPAAARRES</sequence>
<dbReference type="InterPro" id="IPR002734">
    <property type="entry name" value="RibDG_C"/>
</dbReference>
<dbReference type="CDD" id="cd01284">
    <property type="entry name" value="Riboflavin_deaminase-reductase"/>
    <property type="match status" value="1"/>
</dbReference>
<name>A0ABP3FTS1_9ACTN</name>
<proteinExistence type="inferred from homology"/>
<evidence type="ECO:0000256" key="2">
    <source>
        <dbReference type="ARBA" id="ARBA00004882"/>
    </source>
</evidence>
<feature type="domain" description="CMP/dCMP-type deaminase" evidence="15">
    <location>
        <begin position="22"/>
        <end position="144"/>
    </location>
</feature>